<feature type="compositionally biased region" description="Basic and acidic residues" evidence="2">
    <location>
        <begin position="181"/>
        <end position="213"/>
    </location>
</feature>
<evidence type="ECO:0000256" key="2">
    <source>
        <dbReference type="SAM" id="MobiDB-lite"/>
    </source>
</evidence>
<feature type="region of interest" description="Disordered" evidence="2">
    <location>
        <begin position="181"/>
        <end position="231"/>
    </location>
</feature>
<organism evidence="4 5">
    <name type="scientific">Clostridium subterminale</name>
    <dbReference type="NCBI Taxonomy" id="1550"/>
    <lineage>
        <taxon>Bacteria</taxon>
        <taxon>Bacillati</taxon>
        <taxon>Bacillota</taxon>
        <taxon>Clostridia</taxon>
        <taxon>Eubacteriales</taxon>
        <taxon>Clostridiaceae</taxon>
        <taxon>Clostridium</taxon>
    </lineage>
</organism>
<evidence type="ECO:0000313" key="4">
    <source>
        <dbReference type="EMBL" id="GAA0765732.1"/>
    </source>
</evidence>
<accession>A0ABN1KG41</accession>
<dbReference type="RefSeq" id="WP_343822903.1">
    <property type="nucleotide sequence ID" value="NZ_BAAACI010000001.1"/>
</dbReference>
<evidence type="ECO:0000256" key="1">
    <source>
        <dbReference type="SAM" id="Coils"/>
    </source>
</evidence>
<evidence type="ECO:0008006" key="6">
    <source>
        <dbReference type="Google" id="ProtNLM"/>
    </source>
</evidence>
<comment type="caution">
    <text evidence="4">The sequence shown here is derived from an EMBL/GenBank/DDBJ whole genome shotgun (WGS) entry which is preliminary data.</text>
</comment>
<feature type="transmembrane region" description="Helical" evidence="3">
    <location>
        <begin position="7"/>
        <end position="25"/>
    </location>
</feature>
<dbReference type="Proteomes" id="UP001501047">
    <property type="component" value="Unassembled WGS sequence"/>
</dbReference>
<sequence>MKNNKKIIIMIIIVVIVAITGVVTYTSHKKNKVIAEFNNYIEEYKDDISTYIIDKNETKYQDLINKCEQIIANKEFKKVEGLKEELSQFKDDLTNINIELINKSISELEAIDISKLDDKDSIVNKIGSIKKLRHEKEFVNANEEVIALTAEINKKLEIKKQEEEKAEAEAKAKAEAAKAKAQEEAKAKAEEEMRVKAQAEAEAKVQSETKADVQEEVDNQGGTQSTNGTEIIIQLPTVDFTDIYWEEHYGHRRP</sequence>
<feature type="coiled-coil region" evidence="1">
    <location>
        <begin position="53"/>
        <end position="99"/>
    </location>
</feature>
<gene>
    <name evidence="4" type="ORF">GCM10008908_02640</name>
</gene>
<evidence type="ECO:0000256" key="3">
    <source>
        <dbReference type="SAM" id="Phobius"/>
    </source>
</evidence>
<dbReference type="EMBL" id="BAAACI010000001">
    <property type="protein sequence ID" value="GAA0765732.1"/>
    <property type="molecule type" value="Genomic_DNA"/>
</dbReference>
<protein>
    <recommendedName>
        <fullName evidence="6">Lipoprotein</fullName>
    </recommendedName>
</protein>
<keyword evidence="3" id="KW-0812">Transmembrane</keyword>
<feature type="compositionally biased region" description="Polar residues" evidence="2">
    <location>
        <begin position="220"/>
        <end position="229"/>
    </location>
</feature>
<keyword evidence="3" id="KW-0472">Membrane</keyword>
<keyword evidence="3" id="KW-1133">Transmembrane helix</keyword>
<keyword evidence="5" id="KW-1185">Reference proteome</keyword>
<proteinExistence type="predicted"/>
<reference evidence="4 5" key="1">
    <citation type="journal article" date="2019" name="Int. J. Syst. Evol. Microbiol.">
        <title>The Global Catalogue of Microorganisms (GCM) 10K type strain sequencing project: providing services to taxonomists for standard genome sequencing and annotation.</title>
        <authorList>
            <consortium name="The Broad Institute Genomics Platform"/>
            <consortium name="The Broad Institute Genome Sequencing Center for Infectious Disease"/>
            <person name="Wu L."/>
            <person name="Ma J."/>
        </authorList>
    </citation>
    <scope>NUCLEOTIDE SEQUENCE [LARGE SCALE GENOMIC DNA]</scope>
    <source>
        <strain evidence="4 5">JCM 1417</strain>
    </source>
</reference>
<name>A0ABN1KG41_CLOSU</name>
<keyword evidence="1" id="KW-0175">Coiled coil</keyword>
<evidence type="ECO:0000313" key="5">
    <source>
        <dbReference type="Proteomes" id="UP001501047"/>
    </source>
</evidence>